<accession>A0A3B0WJE8</accession>
<dbReference type="AlphaFoldDB" id="A0A3B0WJE8"/>
<evidence type="ECO:0000259" key="1">
    <source>
        <dbReference type="Pfam" id="PF01966"/>
    </source>
</evidence>
<gene>
    <name evidence="2" type="ORF">MNBD_GAMMA03-924</name>
</gene>
<reference evidence="2" key="1">
    <citation type="submission" date="2018-06" db="EMBL/GenBank/DDBJ databases">
        <authorList>
            <person name="Zhirakovskaya E."/>
        </authorList>
    </citation>
    <scope>NUCLEOTIDE SEQUENCE</scope>
</reference>
<dbReference type="InterPro" id="IPR006674">
    <property type="entry name" value="HD_domain"/>
</dbReference>
<organism evidence="2">
    <name type="scientific">hydrothermal vent metagenome</name>
    <dbReference type="NCBI Taxonomy" id="652676"/>
    <lineage>
        <taxon>unclassified sequences</taxon>
        <taxon>metagenomes</taxon>
        <taxon>ecological metagenomes</taxon>
    </lineage>
</organism>
<proteinExistence type="predicted"/>
<feature type="domain" description="HD" evidence="1">
    <location>
        <begin position="24"/>
        <end position="121"/>
    </location>
</feature>
<protein>
    <submittedName>
        <fullName evidence="2">HD domain protein</fullName>
    </submittedName>
</protein>
<evidence type="ECO:0000313" key="2">
    <source>
        <dbReference type="EMBL" id="VAW49549.1"/>
    </source>
</evidence>
<name>A0A3B0WJE8_9ZZZZ</name>
<dbReference type="Gene3D" id="1.10.3210.10">
    <property type="entry name" value="Hypothetical protein af1432"/>
    <property type="match status" value="1"/>
</dbReference>
<sequence>MINSRNDAYDLLNKLGAPEHLKTHVRLVGEAVDLLIIKLNELNLKLDYELIQVGVAIHDIGKIKHPNEMSGSGSEHEPTGQKMLLDLGVESKIARCCLSHAQFSTMECSLEELVIALSDKLWKGKRVEALELRVIDIISELLGKDRWDIFSELDEQFEFIANGGDERLQRSIIIEHA</sequence>
<dbReference type="SUPFAM" id="SSF109604">
    <property type="entry name" value="HD-domain/PDEase-like"/>
    <property type="match status" value="1"/>
</dbReference>
<dbReference type="Pfam" id="PF01966">
    <property type="entry name" value="HD"/>
    <property type="match status" value="1"/>
</dbReference>
<dbReference type="EMBL" id="UOFC01000289">
    <property type="protein sequence ID" value="VAW49549.1"/>
    <property type="molecule type" value="Genomic_DNA"/>
</dbReference>